<evidence type="ECO:0000313" key="2">
    <source>
        <dbReference type="EMBL" id="MFC4789062.1"/>
    </source>
</evidence>
<sequence length="132" mass="14529">MNFRLTLASAATAWFALMGSAQAQYHDPATPPAVADKVFLSSDAKGVAVTEMRIQPKNGVLVVQADLLNMRHSERTVYYRFRWVDGAGNQVGDGEAWKQLPLMGMGRQTVKSVAPSSEASDFQLEMNVDRPR</sequence>
<comment type="caution">
    <text evidence="2">The sequence shown here is derived from an EMBL/GenBank/DDBJ whole genome shotgun (WGS) entry which is preliminary data.</text>
</comment>
<dbReference type="EMBL" id="JBHSHJ010000005">
    <property type="protein sequence ID" value="MFC4789062.1"/>
    <property type="molecule type" value="Genomic_DNA"/>
</dbReference>
<organism evidence="2 3">
    <name type="scientific">Giesbergeria sinuosa</name>
    <dbReference type="NCBI Taxonomy" id="80883"/>
    <lineage>
        <taxon>Bacteria</taxon>
        <taxon>Pseudomonadati</taxon>
        <taxon>Pseudomonadota</taxon>
        <taxon>Betaproteobacteria</taxon>
        <taxon>Burkholderiales</taxon>
        <taxon>Comamonadaceae</taxon>
        <taxon>Giesbergeria</taxon>
    </lineage>
</organism>
<gene>
    <name evidence="2" type="ORF">ACFO6X_08730</name>
</gene>
<reference evidence="3" key="1">
    <citation type="journal article" date="2019" name="Int. J. Syst. Evol. Microbiol.">
        <title>The Global Catalogue of Microorganisms (GCM) 10K type strain sequencing project: providing services to taxonomists for standard genome sequencing and annotation.</title>
        <authorList>
            <consortium name="The Broad Institute Genomics Platform"/>
            <consortium name="The Broad Institute Genome Sequencing Center for Infectious Disease"/>
            <person name="Wu L."/>
            <person name="Ma J."/>
        </authorList>
    </citation>
    <scope>NUCLEOTIDE SEQUENCE [LARGE SCALE GENOMIC DNA]</scope>
    <source>
        <strain evidence="3">CCUG 49452</strain>
    </source>
</reference>
<accession>A0ABV9QFG3</accession>
<keyword evidence="1" id="KW-0732">Signal</keyword>
<dbReference type="CDD" id="cd09030">
    <property type="entry name" value="DUF1425"/>
    <property type="match status" value="1"/>
</dbReference>
<proteinExistence type="predicted"/>
<dbReference type="Gene3D" id="2.60.40.3230">
    <property type="match status" value="1"/>
</dbReference>
<evidence type="ECO:0000256" key="1">
    <source>
        <dbReference type="SAM" id="SignalP"/>
    </source>
</evidence>
<name>A0ABV9QFG3_9BURK</name>
<keyword evidence="3" id="KW-1185">Reference proteome</keyword>
<feature type="signal peptide" evidence="1">
    <location>
        <begin position="1"/>
        <end position="23"/>
    </location>
</feature>
<dbReference type="Proteomes" id="UP001596001">
    <property type="component" value="Unassembled WGS sequence"/>
</dbReference>
<dbReference type="RefSeq" id="WP_382432091.1">
    <property type="nucleotide sequence ID" value="NZ_JBHSHJ010000005.1"/>
</dbReference>
<evidence type="ECO:0000313" key="3">
    <source>
        <dbReference type="Proteomes" id="UP001596001"/>
    </source>
</evidence>
<dbReference type="InterPro" id="IPR010824">
    <property type="entry name" value="DUF1425"/>
</dbReference>
<dbReference type="Pfam" id="PF07233">
    <property type="entry name" value="DUF1425"/>
    <property type="match status" value="1"/>
</dbReference>
<protein>
    <submittedName>
        <fullName evidence="2">YcfL family protein</fullName>
    </submittedName>
</protein>
<dbReference type="InterPro" id="IPR038483">
    <property type="entry name" value="YcfL-like_sf"/>
</dbReference>
<feature type="chain" id="PRO_5046871365" evidence="1">
    <location>
        <begin position="24"/>
        <end position="132"/>
    </location>
</feature>